<proteinExistence type="predicted"/>
<name>A0ACC2CNX5_DIPCM</name>
<evidence type="ECO:0000313" key="1">
    <source>
        <dbReference type="EMBL" id="KAJ7543735.1"/>
    </source>
</evidence>
<dbReference type="EMBL" id="CM055100">
    <property type="protein sequence ID" value="KAJ7543735.1"/>
    <property type="molecule type" value="Genomic_DNA"/>
</dbReference>
<gene>
    <name evidence="1" type="ORF">O6H91_09G050700</name>
</gene>
<protein>
    <submittedName>
        <fullName evidence="1">Uncharacterized protein</fullName>
    </submittedName>
</protein>
<reference evidence="2" key="1">
    <citation type="journal article" date="2024" name="Proc. Natl. Acad. Sci. U.S.A.">
        <title>Extraordinary preservation of gene collinearity over three hundred million years revealed in homosporous lycophytes.</title>
        <authorList>
            <person name="Li C."/>
            <person name="Wickell D."/>
            <person name="Kuo L.Y."/>
            <person name="Chen X."/>
            <person name="Nie B."/>
            <person name="Liao X."/>
            <person name="Peng D."/>
            <person name="Ji J."/>
            <person name="Jenkins J."/>
            <person name="Williams M."/>
            <person name="Shu S."/>
            <person name="Plott C."/>
            <person name="Barry K."/>
            <person name="Rajasekar S."/>
            <person name="Grimwood J."/>
            <person name="Han X."/>
            <person name="Sun S."/>
            <person name="Hou Z."/>
            <person name="He W."/>
            <person name="Dai G."/>
            <person name="Sun C."/>
            <person name="Schmutz J."/>
            <person name="Leebens-Mack J.H."/>
            <person name="Li F.W."/>
            <person name="Wang L."/>
        </authorList>
    </citation>
    <scope>NUCLEOTIDE SEQUENCE [LARGE SCALE GENOMIC DNA]</scope>
    <source>
        <strain evidence="2">cv. PW_Plant_1</strain>
    </source>
</reference>
<evidence type="ECO:0000313" key="2">
    <source>
        <dbReference type="Proteomes" id="UP001162992"/>
    </source>
</evidence>
<accession>A0ACC2CNX5</accession>
<sequence length="154" mass="16946">MQRMSFFQHILGLLHICIGGSNHMCGFRYSQQIGSLSFYMHHSSLLAQSFSPLYGWRTALVLSLNATVYKELRTSCMSFEVFPLAASEMSVNRDIWLATATAPCETLLSETGVKGWLNLLSRKGAVVGALEVAIKFKPSPSGKLLHMAAESSMP</sequence>
<organism evidence="1 2">
    <name type="scientific">Diphasiastrum complanatum</name>
    <name type="common">Issler's clubmoss</name>
    <name type="synonym">Lycopodium complanatum</name>
    <dbReference type="NCBI Taxonomy" id="34168"/>
    <lineage>
        <taxon>Eukaryota</taxon>
        <taxon>Viridiplantae</taxon>
        <taxon>Streptophyta</taxon>
        <taxon>Embryophyta</taxon>
        <taxon>Tracheophyta</taxon>
        <taxon>Lycopodiopsida</taxon>
        <taxon>Lycopodiales</taxon>
        <taxon>Lycopodiaceae</taxon>
        <taxon>Lycopodioideae</taxon>
        <taxon>Diphasiastrum</taxon>
    </lineage>
</organism>
<keyword evidence="2" id="KW-1185">Reference proteome</keyword>
<comment type="caution">
    <text evidence="1">The sequence shown here is derived from an EMBL/GenBank/DDBJ whole genome shotgun (WGS) entry which is preliminary data.</text>
</comment>
<dbReference type="Proteomes" id="UP001162992">
    <property type="component" value="Chromosome 9"/>
</dbReference>